<dbReference type="SUPFAM" id="SSF52266">
    <property type="entry name" value="SGNH hydrolase"/>
    <property type="match status" value="1"/>
</dbReference>
<keyword evidence="1" id="KW-0732">Signal</keyword>
<evidence type="ECO:0000313" key="2">
    <source>
        <dbReference type="EMBL" id="CDR46182.1"/>
    </source>
</evidence>
<dbReference type="Gene3D" id="3.40.50.1110">
    <property type="entry name" value="SGNH hydrolase"/>
    <property type="match status" value="1"/>
</dbReference>
<evidence type="ECO:0000256" key="1">
    <source>
        <dbReference type="SAM" id="SignalP"/>
    </source>
</evidence>
<protein>
    <submittedName>
        <fullName evidence="2">RHTO0S12e01332g1_1</fullName>
    </submittedName>
</protein>
<accession>A0A061B8D4</accession>
<proteinExistence type="predicted"/>
<name>A0A061B8D4_RHOTO</name>
<feature type="signal peptide" evidence="1">
    <location>
        <begin position="1"/>
        <end position="24"/>
    </location>
</feature>
<dbReference type="AlphaFoldDB" id="A0A061B8D4"/>
<sequence>MLVASVALISIAALLVQRYGGVGGRFAASLLPILSSSCPHPTRTRPALSPSLTRAIDLPSHSSFSVAVNYDPDACNAFEVSITRSDKSVCATASTIVPSKDEDLARYIKASLGPDTFEVRLEGAERLSQHVPTRFNTEACSYHYGFQLNNPGRVYLHISHLFVDYHGYREDSPHVADPFPDQPLRHSVLDSKTPVELSLCSMCEGINIATSSPAPHLPQCDMRITPPGTYVPSPLALQRTLNPLDYGLPTIDGRPLAGLYDWTPQECRWDHAGLRGRDHAPCLTNPHRALFVGDSHARVLAEATAHRLLNRQGMLNVTVKAGSRPVMGNLTFQVVWDPYAEFSGLWDCPFLARYDSVLFDVGTHSLAWHCNATSIYTTLLRSALQGVADCAKQAPTLRPGRPAQRLLFLTMPPHFNNKLRKQDCRTEPRIARWNELGRDLAVEFGWDVLDFYRLAAPITPDIYLGDGTHYLKTDAIEPLVDQYLGMLGICDGR</sequence>
<organism evidence="2">
    <name type="scientific">Rhodotorula toruloides</name>
    <name type="common">Yeast</name>
    <name type="synonym">Rhodosporidium toruloides</name>
    <dbReference type="NCBI Taxonomy" id="5286"/>
    <lineage>
        <taxon>Eukaryota</taxon>
        <taxon>Fungi</taxon>
        <taxon>Dikarya</taxon>
        <taxon>Basidiomycota</taxon>
        <taxon>Pucciniomycotina</taxon>
        <taxon>Microbotryomycetes</taxon>
        <taxon>Sporidiobolales</taxon>
        <taxon>Sporidiobolaceae</taxon>
        <taxon>Rhodotorula</taxon>
    </lineage>
</organism>
<gene>
    <name evidence="2" type="ORF">RHTO0S_12e01332g</name>
</gene>
<dbReference type="OrthoDB" id="3176531at2759"/>
<dbReference type="InterPro" id="IPR036514">
    <property type="entry name" value="SGNH_hydro_sf"/>
</dbReference>
<feature type="chain" id="PRO_5030001706" evidence="1">
    <location>
        <begin position="25"/>
        <end position="493"/>
    </location>
</feature>
<reference evidence="2" key="1">
    <citation type="journal article" date="2014" name="Genome Announc.">
        <title>Draft genome sequence of Rhodosporidium toruloides CECT1137, an oleaginous yeast of biotechnological interest.</title>
        <authorList>
            <person name="Morin N."/>
            <person name="Calcas X."/>
            <person name="Devillers H."/>
            <person name="Durrens P."/>
            <person name="Sherman D.J."/>
            <person name="Nicaud J.-M."/>
            <person name="Neuveglise C."/>
        </authorList>
    </citation>
    <scope>NUCLEOTIDE SEQUENCE</scope>
    <source>
        <strain evidence="2">CECT1137</strain>
    </source>
</reference>
<dbReference type="EMBL" id="LK052947">
    <property type="protein sequence ID" value="CDR46182.1"/>
    <property type="molecule type" value="Genomic_DNA"/>
</dbReference>